<proteinExistence type="predicted"/>
<dbReference type="Proteomes" id="UP000601361">
    <property type="component" value="Unassembled WGS sequence"/>
</dbReference>
<evidence type="ECO:0000313" key="3">
    <source>
        <dbReference type="Proteomes" id="UP000601361"/>
    </source>
</evidence>
<protein>
    <submittedName>
        <fullName evidence="2">Uncharacterized protein</fullName>
    </submittedName>
</protein>
<accession>A0ABQ1X6L7</accession>
<evidence type="ECO:0000313" key="2">
    <source>
        <dbReference type="EMBL" id="GGG61203.1"/>
    </source>
</evidence>
<gene>
    <name evidence="2" type="ORF">GCM10011378_41510</name>
</gene>
<feature type="region of interest" description="Disordered" evidence="1">
    <location>
        <begin position="108"/>
        <end position="139"/>
    </location>
</feature>
<sequence>MKTDDLKAAALKIEPDILRSELATAILLAAKYDEVMGLPEGSKVMSNAPGALAYCCEQGWLQKRDSMGVVEIWRCSKPGQWATIPSKPRELDKAALLARTRKQEASHVLAGNTLDAEQKKTGRSKKKQPVAVPQGELFV</sequence>
<dbReference type="EMBL" id="BMGS01000016">
    <property type="protein sequence ID" value="GGG61203.1"/>
    <property type="molecule type" value="Genomic_DNA"/>
</dbReference>
<evidence type="ECO:0000256" key="1">
    <source>
        <dbReference type="SAM" id="MobiDB-lite"/>
    </source>
</evidence>
<organism evidence="2 3">
    <name type="scientific">Hymenobacter glacieicola</name>
    <dbReference type="NCBI Taxonomy" id="1562124"/>
    <lineage>
        <taxon>Bacteria</taxon>
        <taxon>Pseudomonadati</taxon>
        <taxon>Bacteroidota</taxon>
        <taxon>Cytophagia</taxon>
        <taxon>Cytophagales</taxon>
        <taxon>Hymenobacteraceae</taxon>
        <taxon>Hymenobacter</taxon>
    </lineage>
</organism>
<reference evidence="3" key="1">
    <citation type="journal article" date="2019" name="Int. J. Syst. Evol. Microbiol.">
        <title>The Global Catalogue of Microorganisms (GCM) 10K type strain sequencing project: providing services to taxonomists for standard genome sequencing and annotation.</title>
        <authorList>
            <consortium name="The Broad Institute Genomics Platform"/>
            <consortium name="The Broad Institute Genome Sequencing Center for Infectious Disease"/>
            <person name="Wu L."/>
            <person name="Ma J."/>
        </authorList>
    </citation>
    <scope>NUCLEOTIDE SEQUENCE [LARGE SCALE GENOMIC DNA]</scope>
    <source>
        <strain evidence="3">CGMCC 1.12990</strain>
    </source>
</reference>
<dbReference type="RefSeq" id="WP_188559778.1">
    <property type="nucleotide sequence ID" value="NZ_BMGS01000016.1"/>
</dbReference>
<keyword evidence="3" id="KW-1185">Reference proteome</keyword>
<name>A0ABQ1X6L7_9BACT</name>
<comment type="caution">
    <text evidence="2">The sequence shown here is derived from an EMBL/GenBank/DDBJ whole genome shotgun (WGS) entry which is preliminary data.</text>
</comment>